<keyword evidence="2" id="KW-1185">Reference proteome</keyword>
<comment type="caution">
    <text evidence="1">The sequence shown here is derived from an EMBL/GenBank/DDBJ whole genome shotgun (WGS) entry which is preliminary data.</text>
</comment>
<proteinExistence type="predicted"/>
<name>A0AA38T9S7_9ASTR</name>
<organism evidence="1 2">
    <name type="scientific">Centaurea solstitialis</name>
    <name type="common">yellow star-thistle</name>
    <dbReference type="NCBI Taxonomy" id="347529"/>
    <lineage>
        <taxon>Eukaryota</taxon>
        <taxon>Viridiplantae</taxon>
        <taxon>Streptophyta</taxon>
        <taxon>Embryophyta</taxon>
        <taxon>Tracheophyta</taxon>
        <taxon>Spermatophyta</taxon>
        <taxon>Magnoliopsida</taxon>
        <taxon>eudicotyledons</taxon>
        <taxon>Gunneridae</taxon>
        <taxon>Pentapetalae</taxon>
        <taxon>asterids</taxon>
        <taxon>campanulids</taxon>
        <taxon>Asterales</taxon>
        <taxon>Asteraceae</taxon>
        <taxon>Carduoideae</taxon>
        <taxon>Cardueae</taxon>
        <taxon>Centaureinae</taxon>
        <taxon>Centaurea</taxon>
    </lineage>
</organism>
<evidence type="ECO:0000313" key="1">
    <source>
        <dbReference type="EMBL" id="KAJ9551186.1"/>
    </source>
</evidence>
<dbReference type="Proteomes" id="UP001172457">
    <property type="component" value="Chromosome 4"/>
</dbReference>
<evidence type="ECO:0000313" key="2">
    <source>
        <dbReference type="Proteomes" id="UP001172457"/>
    </source>
</evidence>
<dbReference type="AlphaFoldDB" id="A0AA38T9S7"/>
<gene>
    <name evidence="1" type="ORF">OSB04_015231</name>
</gene>
<accession>A0AA38T9S7</accession>
<sequence length="118" mass="13696">MKGSSKDQQKLILTDNGWSLLARTQLIRRNFDRVHVRSQDYHTPLTNTFTAAHAALYDPSSRVNKEFPRDIVHGIQLLGITTNIFQLHPSCSNPKMFMAYKTLFREIKCNIRFKDCNI</sequence>
<dbReference type="EMBL" id="JARYMX010000004">
    <property type="protein sequence ID" value="KAJ9551186.1"/>
    <property type="molecule type" value="Genomic_DNA"/>
</dbReference>
<reference evidence="1" key="1">
    <citation type="submission" date="2023-03" db="EMBL/GenBank/DDBJ databases">
        <title>Chromosome-scale reference genome and RAD-based genetic map of yellow starthistle (Centaurea solstitialis) reveal putative structural variation and QTLs associated with invader traits.</title>
        <authorList>
            <person name="Reatini B."/>
            <person name="Cang F.A."/>
            <person name="Jiang Q."/>
            <person name="Mckibben M.T.W."/>
            <person name="Barker M.S."/>
            <person name="Rieseberg L.H."/>
            <person name="Dlugosch K.M."/>
        </authorList>
    </citation>
    <scope>NUCLEOTIDE SEQUENCE</scope>
    <source>
        <strain evidence="1">CAN-66</strain>
        <tissue evidence="1">Leaf</tissue>
    </source>
</reference>
<protein>
    <submittedName>
        <fullName evidence="1">Uncharacterized protein</fullName>
    </submittedName>
</protein>